<gene>
    <name evidence="2" type="ORF">JKJ07_16370</name>
</gene>
<evidence type="ECO:0008006" key="4">
    <source>
        <dbReference type="Google" id="ProtNLM"/>
    </source>
</evidence>
<reference evidence="2 3" key="1">
    <citation type="submission" date="2021-01" db="EMBL/GenBank/DDBJ databases">
        <title>Actinoplanes sp. nov. LDG1-01 isolated from lichen.</title>
        <authorList>
            <person name="Saeng-In P."/>
            <person name="Phongsopitanun W."/>
            <person name="Kanchanasin P."/>
            <person name="Yuki M."/>
            <person name="Kudo T."/>
            <person name="Ohkuma M."/>
            <person name="Tanasupawat S."/>
        </authorList>
    </citation>
    <scope>NUCLEOTIDE SEQUENCE [LARGE SCALE GENOMIC DNA]</scope>
    <source>
        <strain evidence="2 3">LDG1-01</strain>
    </source>
</reference>
<keyword evidence="1" id="KW-0732">Signal</keyword>
<name>A0ABS1VMB7_9ACTN</name>
<evidence type="ECO:0000313" key="2">
    <source>
        <dbReference type="EMBL" id="MBL7255878.1"/>
    </source>
</evidence>
<feature type="chain" id="PRO_5045874105" description="Antifungal protein" evidence="1">
    <location>
        <begin position="29"/>
        <end position="118"/>
    </location>
</feature>
<organism evidence="2 3">
    <name type="scientific">Paractinoplanes lichenicola</name>
    <dbReference type="NCBI Taxonomy" id="2802976"/>
    <lineage>
        <taxon>Bacteria</taxon>
        <taxon>Bacillati</taxon>
        <taxon>Actinomycetota</taxon>
        <taxon>Actinomycetes</taxon>
        <taxon>Micromonosporales</taxon>
        <taxon>Micromonosporaceae</taxon>
        <taxon>Paractinoplanes</taxon>
    </lineage>
</organism>
<keyword evidence="3" id="KW-1185">Reference proteome</keyword>
<evidence type="ECO:0000313" key="3">
    <source>
        <dbReference type="Proteomes" id="UP000598996"/>
    </source>
</evidence>
<dbReference type="Proteomes" id="UP000598996">
    <property type="component" value="Unassembled WGS sequence"/>
</dbReference>
<dbReference type="EMBL" id="JAENHO010000004">
    <property type="protein sequence ID" value="MBL7255878.1"/>
    <property type="molecule type" value="Genomic_DNA"/>
</dbReference>
<proteinExistence type="predicted"/>
<comment type="caution">
    <text evidence="2">The sequence shown here is derived from an EMBL/GenBank/DDBJ whole genome shotgun (WGS) entry which is preliminary data.</text>
</comment>
<sequence>MRTSIKAAVAGATATAAMLVATPGTALAYTESCTVQPGNSHCSTGNVTANGGRVTVATYNVQSRSYRLDIRDVTNNRIVYSTSTSGQVYRTIGGVYATYRAEVYCFNNCPGLQVSLWN</sequence>
<evidence type="ECO:0000256" key="1">
    <source>
        <dbReference type="SAM" id="SignalP"/>
    </source>
</evidence>
<protein>
    <recommendedName>
        <fullName evidence="4">Antifungal protein</fullName>
    </recommendedName>
</protein>
<feature type="signal peptide" evidence="1">
    <location>
        <begin position="1"/>
        <end position="28"/>
    </location>
</feature>
<dbReference type="RefSeq" id="WP_202992377.1">
    <property type="nucleotide sequence ID" value="NZ_JAENHO010000004.1"/>
</dbReference>
<accession>A0ABS1VMB7</accession>